<evidence type="ECO:0000256" key="7">
    <source>
        <dbReference type="ARBA" id="ARBA00022679"/>
    </source>
</evidence>
<keyword evidence="10" id="KW-0418">Kinase</keyword>
<feature type="transmembrane region" description="Helical" evidence="17">
    <location>
        <begin position="43"/>
        <end position="62"/>
    </location>
</feature>
<evidence type="ECO:0000256" key="11">
    <source>
        <dbReference type="ARBA" id="ARBA00022840"/>
    </source>
</evidence>
<keyword evidence="13 17" id="KW-0472">Membrane</keyword>
<dbReference type="InterPro" id="IPR032807">
    <property type="entry name" value="GNVR"/>
</dbReference>
<dbReference type="AlphaFoldDB" id="A0A2T2YJE8"/>
<comment type="similarity">
    <text evidence="2">Belongs to the CpsD/CapB family.</text>
</comment>
<dbReference type="GO" id="GO:0005524">
    <property type="term" value="F:ATP binding"/>
    <property type="evidence" value="ECO:0007669"/>
    <property type="project" value="UniProtKB-KW"/>
</dbReference>
<keyword evidence="7" id="KW-0808">Transferase</keyword>
<dbReference type="InterPro" id="IPR027417">
    <property type="entry name" value="P-loop_NTPase"/>
</dbReference>
<keyword evidence="22" id="KW-1185">Reference proteome</keyword>
<feature type="domain" description="AAA" evidence="19">
    <location>
        <begin position="597"/>
        <end position="726"/>
    </location>
</feature>
<organism evidence="21 22">
    <name type="scientific">Adhaeribacter arboris</name>
    <dbReference type="NCBI Taxonomy" id="2072846"/>
    <lineage>
        <taxon>Bacteria</taxon>
        <taxon>Pseudomonadati</taxon>
        <taxon>Bacteroidota</taxon>
        <taxon>Cytophagia</taxon>
        <taxon>Cytophagales</taxon>
        <taxon>Hymenobacteraceae</taxon>
        <taxon>Adhaeribacter</taxon>
    </lineage>
</organism>
<dbReference type="GO" id="GO:0005886">
    <property type="term" value="C:plasma membrane"/>
    <property type="evidence" value="ECO:0007669"/>
    <property type="project" value="UniProtKB-SubCell"/>
</dbReference>
<evidence type="ECO:0000256" key="12">
    <source>
        <dbReference type="ARBA" id="ARBA00022989"/>
    </source>
</evidence>
<dbReference type="InterPro" id="IPR003856">
    <property type="entry name" value="LPS_length_determ_N"/>
</dbReference>
<comment type="subcellular location">
    <subcellularLocation>
        <location evidence="1">Cell inner membrane</location>
        <topology evidence="1">Multi-pass membrane protein</topology>
    </subcellularLocation>
</comment>
<protein>
    <recommendedName>
        <fullName evidence="4">non-specific protein-tyrosine kinase</fullName>
        <ecNumber evidence="4">2.7.10.2</ecNumber>
    </recommendedName>
</protein>
<name>A0A2T2YJE8_9BACT</name>
<dbReference type="Gene3D" id="3.40.50.300">
    <property type="entry name" value="P-loop containing nucleotide triphosphate hydrolases"/>
    <property type="match status" value="1"/>
</dbReference>
<dbReference type="InterPro" id="IPR005702">
    <property type="entry name" value="Wzc-like_C"/>
</dbReference>
<dbReference type="PANTHER" id="PTHR32309:SF13">
    <property type="entry name" value="FERRIC ENTEROBACTIN TRANSPORT PROTEIN FEPE"/>
    <property type="match status" value="1"/>
</dbReference>
<dbReference type="NCBIfam" id="TIGR01007">
    <property type="entry name" value="eps_fam"/>
    <property type="match status" value="1"/>
</dbReference>
<keyword evidence="12 17" id="KW-1133">Transmembrane helix</keyword>
<evidence type="ECO:0000256" key="6">
    <source>
        <dbReference type="ARBA" id="ARBA00022519"/>
    </source>
</evidence>
<evidence type="ECO:0000256" key="9">
    <source>
        <dbReference type="ARBA" id="ARBA00022741"/>
    </source>
</evidence>
<evidence type="ECO:0000256" key="17">
    <source>
        <dbReference type="SAM" id="Phobius"/>
    </source>
</evidence>
<evidence type="ECO:0000256" key="2">
    <source>
        <dbReference type="ARBA" id="ARBA00007316"/>
    </source>
</evidence>
<evidence type="ECO:0000256" key="3">
    <source>
        <dbReference type="ARBA" id="ARBA00008883"/>
    </source>
</evidence>
<accession>A0A2T2YJE8</accession>
<evidence type="ECO:0000313" key="21">
    <source>
        <dbReference type="EMBL" id="PSR55636.1"/>
    </source>
</evidence>
<keyword evidence="6" id="KW-0997">Cell inner membrane</keyword>
<evidence type="ECO:0000256" key="13">
    <source>
        <dbReference type="ARBA" id="ARBA00023136"/>
    </source>
</evidence>
<reference evidence="21 22" key="1">
    <citation type="submission" date="2018-03" db="EMBL/GenBank/DDBJ databases">
        <title>Adhaeribacter sp. HMF7605 Genome sequencing and assembly.</title>
        <authorList>
            <person name="Kang H."/>
            <person name="Kang J."/>
            <person name="Cha I."/>
            <person name="Kim H."/>
            <person name="Joh K."/>
        </authorList>
    </citation>
    <scope>NUCLEOTIDE SEQUENCE [LARGE SCALE GENOMIC DNA]</scope>
    <source>
        <strain evidence="21 22">HMF7605</strain>
    </source>
</reference>
<keyword evidence="14" id="KW-0829">Tyrosine-protein kinase</keyword>
<dbReference type="Pfam" id="PF02706">
    <property type="entry name" value="Wzz"/>
    <property type="match status" value="1"/>
</dbReference>
<evidence type="ECO:0000256" key="8">
    <source>
        <dbReference type="ARBA" id="ARBA00022692"/>
    </source>
</evidence>
<keyword evidence="5" id="KW-1003">Cell membrane</keyword>
<dbReference type="GO" id="GO:0042802">
    <property type="term" value="F:identical protein binding"/>
    <property type="evidence" value="ECO:0007669"/>
    <property type="project" value="UniProtKB-ARBA"/>
</dbReference>
<evidence type="ECO:0000313" key="22">
    <source>
        <dbReference type="Proteomes" id="UP000240357"/>
    </source>
</evidence>
<dbReference type="EMBL" id="PYFT01000001">
    <property type="protein sequence ID" value="PSR55636.1"/>
    <property type="molecule type" value="Genomic_DNA"/>
</dbReference>
<feature type="transmembrane region" description="Helical" evidence="17">
    <location>
        <begin position="507"/>
        <end position="531"/>
    </location>
</feature>
<dbReference type="GO" id="GO:0004715">
    <property type="term" value="F:non-membrane spanning protein tyrosine kinase activity"/>
    <property type="evidence" value="ECO:0007669"/>
    <property type="project" value="UniProtKB-EC"/>
</dbReference>
<dbReference type="Proteomes" id="UP000240357">
    <property type="component" value="Unassembled WGS sequence"/>
</dbReference>
<dbReference type="InterPro" id="IPR050445">
    <property type="entry name" value="Bact_polysacc_biosynth/exp"/>
</dbReference>
<keyword evidence="9" id="KW-0547">Nucleotide-binding</keyword>
<comment type="catalytic activity">
    <reaction evidence="15">
        <text>L-tyrosyl-[protein] + ATP = O-phospho-L-tyrosyl-[protein] + ADP + H(+)</text>
        <dbReference type="Rhea" id="RHEA:10596"/>
        <dbReference type="Rhea" id="RHEA-COMP:10136"/>
        <dbReference type="Rhea" id="RHEA-COMP:20101"/>
        <dbReference type="ChEBI" id="CHEBI:15378"/>
        <dbReference type="ChEBI" id="CHEBI:30616"/>
        <dbReference type="ChEBI" id="CHEBI:46858"/>
        <dbReference type="ChEBI" id="CHEBI:61978"/>
        <dbReference type="ChEBI" id="CHEBI:456216"/>
        <dbReference type="EC" id="2.7.10.2"/>
    </reaction>
</comment>
<evidence type="ECO:0000259" key="19">
    <source>
        <dbReference type="Pfam" id="PF13614"/>
    </source>
</evidence>
<keyword evidence="11" id="KW-0067">ATP-binding</keyword>
<comment type="caution">
    <text evidence="21">The sequence shown here is derived from an EMBL/GenBank/DDBJ whole genome shotgun (WGS) entry which is preliminary data.</text>
</comment>
<evidence type="ECO:0000256" key="1">
    <source>
        <dbReference type="ARBA" id="ARBA00004429"/>
    </source>
</evidence>
<evidence type="ECO:0000256" key="16">
    <source>
        <dbReference type="SAM" id="Coils"/>
    </source>
</evidence>
<evidence type="ECO:0000256" key="14">
    <source>
        <dbReference type="ARBA" id="ARBA00023137"/>
    </source>
</evidence>
<sequence length="812" mass="91806">MTNKESIVLEELENNYAAAVEVEEDSGGSDIDFIMLLSIIRKSLIWVSLLIVLGLIGAFLFLRYTKPLFKSSSTLKIDEQSEAGRLGLGGTIENQQTLSNLSGEIEIIKSNFTFERLQQKLPLDINYYSIGNVLNEELYKNSPFKITYQLTNEAYYDRRYNVTLLDATRFNLSYLEGDQEITEEHTIGKPVEKPGFSFTLTLRVPLSADVIAQKYYFIVNSNAAIRQYLTSNVAVNIVNLDASTVEISFTDHNPFKAHEIVNSIDSVYLEQKIALKDLATRQTLSFLDEQLKETNENLGNSEIQMENFVKENKTYDVRADVSKSITKLEELNKERINLHLQISLLNEVDQLLNKSSNLDQMIPSLKELDDAQLLKQIAQLSDLQLDRNLMVQSYKTTTKAYQLLEEEIKFVEQSVRKLLAQNIVLLQKEVALVNSNIRHIQQELLQMPGKETKRARLQRLFDLHEKFYLMLMDKKVEFGIARAGTVPDFQILAPASRPGAPIYPNKLLVYGIGLAGGLFLGLGLIAARYLLHNTITSLPELERSSQAAILGVIPRYRKEKLPISKLIIDKNPRSAISESIRSIRTNLEFISSSKSKRLISITSTVSGEGKTFVAVNLGGIISQSNQRVIILDMDLRKPKVHLAFDAENTKGISTILIDRHSVAECIRHTAMPNLDFISAGPTPPNPSELILNTSFDEMIEELYHSYDVIVVDTPPVGLVTDGILVMRKADIPIYIIRAGFSKKTFLKNMNKIMRLNNFTKMCTILNDADGLGAYGYGYGYSYGYGYGYGYTNSYYEEEKPDSFFTRFKKKFT</sequence>
<dbReference type="RefSeq" id="WP_106931816.1">
    <property type="nucleotide sequence ID" value="NZ_PYFT01000001.1"/>
</dbReference>
<feature type="domain" description="Tyrosine-protein kinase G-rich" evidence="20">
    <location>
        <begin position="456"/>
        <end position="528"/>
    </location>
</feature>
<comment type="similarity">
    <text evidence="3">Belongs to the etk/wzc family.</text>
</comment>
<feature type="coiled-coil region" evidence="16">
    <location>
        <begin position="284"/>
        <end position="348"/>
    </location>
</feature>
<dbReference type="OrthoDB" id="9794577at2"/>
<dbReference type="CDD" id="cd05387">
    <property type="entry name" value="BY-kinase"/>
    <property type="match status" value="1"/>
</dbReference>
<dbReference type="PANTHER" id="PTHR32309">
    <property type="entry name" value="TYROSINE-PROTEIN KINASE"/>
    <property type="match status" value="1"/>
</dbReference>
<gene>
    <name evidence="21" type="ORF">AHMF7605_20060</name>
</gene>
<evidence type="ECO:0000256" key="15">
    <source>
        <dbReference type="ARBA" id="ARBA00051245"/>
    </source>
</evidence>
<dbReference type="SUPFAM" id="SSF52540">
    <property type="entry name" value="P-loop containing nucleoside triphosphate hydrolases"/>
    <property type="match status" value="1"/>
</dbReference>
<keyword evidence="8 17" id="KW-0812">Transmembrane</keyword>
<evidence type="ECO:0000256" key="4">
    <source>
        <dbReference type="ARBA" id="ARBA00011903"/>
    </source>
</evidence>
<proteinExistence type="inferred from homology"/>
<feature type="coiled-coil region" evidence="16">
    <location>
        <begin position="394"/>
        <end position="421"/>
    </location>
</feature>
<dbReference type="Pfam" id="PF13614">
    <property type="entry name" value="AAA_31"/>
    <property type="match status" value="1"/>
</dbReference>
<evidence type="ECO:0000256" key="5">
    <source>
        <dbReference type="ARBA" id="ARBA00022475"/>
    </source>
</evidence>
<evidence type="ECO:0000259" key="18">
    <source>
        <dbReference type="Pfam" id="PF02706"/>
    </source>
</evidence>
<evidence type="ECO:0000259" key="20">
    <source>
        <dbReference type="Pfam" id="PF13807"/>
    </source>
</evidence>
<dbReference type="FunFam" id="3.40.50.300:FF:000527">
    <property type="entry name" value="Tyrosine-protein kinase etk"/>
    <property type="match status" value="1"/>
</dbReference>
<dbReference type="InterPro" id="IPR025669">
    <property type="entry name" value="AAA_dom"/>
</dbReference>
<keyword evidence="16" id="KW-0175">Coiled coil</keyword>
<evidence type="ECO:0000256" key="10">
    <source>
        <dbReference type="ARBA" id="ARBA00022777"/>
    </source>
</evidence>
<feature type="domain" description="Polysaccharide chain length determinant N-terminal" evidence="18">
    <location>
        <begin position="30"/>
        <end position="119"/>
    </location>
</feature>
<dbReference type="Pfam" id="PF13807">
    <property type="entry name" value="GNVR"/>
    <property type="match status" value="1"/>
</dbReference>
<dbReference type="EC" id="2.7.10.2" evidence="4"/>